<dbReference type="InterPro" id="IPR035890">
    <property type="entry name" value="Anti-sigma-28_factor_FlgM_sf"/>
</dbReference>
<dbReference type="InterPro" id="IPR031316">
    <property type="entry name" value="FlgM_C"/>
</dbReference>
<dbReference type="Proteomes" id="UP000811399">
    <property type="component" value="Unassembled WGS sequence"/>
</dbReference>
<keyword evidence="3" id="KW-0966">Cell projection</keyword>
<organism evidence="4 5">
    <name type="scientific">Campylobacter vulpis</name>
    <dbReference type="NCBI Taxonomy" id="1655500"/>
    <lineage>
        <taxon>Bacteria</taxon>
        <taxon>Pseudomonadati</taxon>
        <taxon>Campylobacterota</taxon>
        <taxon>Epsilonproteobacteria</taxon>
        <taxon>Campylobacterales</taxon>
        <taxon>Campylobacteraceae</taxon>
        <taxon>Campylobacter</taxon>
    </lineage>
</organism>
<reference evidence="4" key="1">
    <citation type="submission" date="2015-06" db="EMBL/GenBank/DDBJ databases">
        <authorList>
            <person name="Hoefler B.C."/>
            <person name="Straight P.D."/>
        </authorList>
    </citation>
    <scope>NUCLEOTIDE SEQUENCE [LARGE SCALE GENOMIC DNA]</scope>
    <source>
        <strain evidence="4">73/13</strain>
    </source>
</reference>
<evidence type="ECO:0000313" key="6">
    <source>
        <dbReference type="Proteomes" id="UP000811399"/>
    </source>
</evidence>
<evidence type="ECO:0000313" key="3">
    <source>
        <dbReference type="EMBL" id="MBS4241029.1"/>
    </source>
</evidence>
<comment type="caution">
    <text evidence="4">The sequence shown here is derived from an EMBL/GenBank/DDBJ whole genome shotgun (WGS) entry which is preliminary data.</text>
</comment>
<dbReference type="GeneID" id="77267259"/>
<reference evidence="3" key="3">
    <citation type="submission" date="2019-07" db="EMBL/GenBank/DDBJ databases">
        <authorList>
            <person name="Miller W.G."/>
        </authorList>
    </citation>
    <scope>NUCLEOTIDE SEQUENCE</scope>
    <source>
        <strain evidence="3">52/13</strain>
    </source>
</reference>
<dbReference type="AlphaFoldDB" id="A0A2G4QZX5"/>
<dbReference type="OrthoDB" id="5340044at2"/>
<evidence type="ECO:0000259" key="2">
    <source>
        <dbReference type="Pfam" id="PF04316"/>
    </source>
</evidence>
<evidence type="ECO:0000313" key="4">
    <source>
        <dbReference type="EMBL" id="PHY89828.1"/>
    </source>
</evidence>
<dbReference type="Proteomes" id="UP000237472">
    <property type="component" value="Unassembled WGS sequence"/>
</dbReference>
<protein>
    <submittedName>
        <fullName evidence="3">Flagellar biosynthesis anti-sigma factor FlgM</fullName>
    </submittedName>
</protein>
<proteinExistence type="predicted"/>
<keyword evidence="3" id="KW-0969">Cilium</keyword>
<dbReference type="EMBL" id="VJYU01000011">
    <property type="protein sequence ID" value="MBS4241029.1"/>
    <property type="molecule type" value="Genomic_DNA"/>
</dbReference>
<name>A0A2G4QZX5_9BACT</name>
<sequence length="66" mass="7165">MINPIQQSYVASASLNNTGKVEREAKTEQSQKVENDRVSKIAEQIKNGTYQVDLKATAAAVADSLI</sequence>
<evidence type="ECO:0000256" key="1">
    <source>
        <dbReference type="SAM" id="MobiDB-lite"/>
    </source>
</evidence>
<gene>
    <name evidence="4" type="ORF">AA994_06990</name>
    <name evidence="3" type="ORF">CVU5213_04715</name>
</gene>
<accession>A0A2G4QZX5</accession>
<dbReference type="RefSeq" id="WP_099462339.1">
    <property type="nucleotide sequence ID" value="NZ_CP041617.1"/>
</dbReference>
<reference evidence="5" key="2">
    <citation type="submission" date="2015-06" db="EMBL/GenBank/DDBJ databases">
        <authorList>
            <person name="Parisi A."/>
            <person name="Chiara M."/>
            <person name="Florio D."/>
            <person name="Miccolupo A."/>
            <person name="Manzari C."/>
            <person name="Mion D."/>
            <person name="Caruso M."/>
            <person name="D'erchia A.M."/>
            <person name="Zanoni R."/>
        </authorList>
    </citation>
    <scope>NUCLEOTIDE SEQUENCE [LARGE SCALE GENOMIC DNA]</scope>
    <source>
        <strain evidence="5">73/13</strain>
    </source>
</reference>
<feature type="domain" description="Anti-sigma-28 factor FlgM C-terminal" evidence="2">
    <location>
        <begin position="17"/>
        <end position="60"/>
    </location>
</feature>
<feature type="region of interest" description="Disordered" evidence="1">
    <location>
        <begin position="16"/>
        <end position="36"/>
    </location>
</feature>
<keyword evidence="6" id="KW-1185">Reference proteome</keyword>
<dbReference type="SUPFAM" id="SSF101498">
    <property type="entry name" value="Anti-sigma factor FlgM"/>
    <property type="match status" value="1"/>
</dbReference>
<evidence type="ECO:0000313" key="5">
    <source>
        <dbReference type="Proteomes" id="UP000237472"/>
    </source>
</evidence>
<reference evidence="3 6" key="4">
    <citation type="journal article" date="2021" name="Syst. Appl. Microbiol.">
        <title>nCampylobacter vulpis sp. nov. isolated from wild red foxes.</title>
        <authorList>
            <person name="Parisi A."/>
            <person name="Chiara M."/>
            <person name="Caffara M."/>
            <person name="Mion D."/>
            <person name="Miller W.G."/>
            <person name="Caruso M."/>
            <person name="Manzari C."/>
            <person name="Florio D."/>
            <person name="Capozzi L."/>
            <person name="D'Erchia A.M."/>
            <person name="Manzulli V."/>
            <person name="Zanoni R.G."/>
        </authorList>
    </citation>
    <scope>NUCLEOTIDE SEQUENCE [LARGE SCALE GENOMIC DNA]</scope>
    <source>
        <strain evidence="3 6">52/13</strain>
    </source>
</reference>
<dbReference type="Pfam" id="PF04316">
    <property type="entry name" value="FlgM"/>
    <property type="match status" value="1"/>
</dbReference>
<keyword evidence="3" id="KW-0282">Flagellum</keyword>
<dbReference type="EMBL" id="LDWY01000085">
    <property type="protein sequence ID" value="PHY89828.1"/>
    <property type="molecule type" value="Genomic_DNA"/>
</dbReference>
<feature type="compositionally biased region" description="Basic and acidic residues" evidence="1">
    <location>
        <begin position="20"/>
        <end position="36"/>
    </location>
</feature>